<reference evidence="3" key="1">
    <citation type="submission" date="2016-10" db="EMBL/GenBank/DDBJ databases">
        <authorList>
            <person name="Varghese N."/>
            <person name="Submissions S."/>
        </authorList>
    </citation>
    <scope>NUCLEOTIDE SEQUENCE [LARGE SCALE GENOMIC DNA]</scope>
    <source>
        <strain evidence="3">CGMCC 1.11012</strain>
    </source>
</reference>
<feature type="chain" id="PRO_5038851213" evidence="1">
    <location>
        <begin position="23"/>
        <end position="847"/>
    </location>
</feature>
<dbReference type="PROSITE" id="PS51257">
    <property type="entry name" value="PROKAR_LIPOPROTEIN"/>
    <property type="match status" value="1"/>
</dbReference>
<keyword evidence="3" id="KW-1185">Reference proteome</keyword>
<dbReference type="Pfam" id="PF18952">
    <property type="entry name" value="DUF5696"/>
    <property type="match status" value="1"/>
</dbReference>
<evidence type="ECO:0000256" key="1">
    <source>
        <dbReference type="SAM" id="SignalP"/>
    </source>
</evidence>
<organism evidence="2 3">
    <name type="scientific">Paenibacillus typhae</name>
    <dbReference type="NCBI Taxonomy" id="1174501"/>
    <lineage>
        <taxon>Bacteria</taxon>
        <taxon>Bacillati</taxon>
        <taxon>Bacillota</taxon>
        <taxon>Bacilli</taxon>
        <taxon>Bacillales</taxon>
        <taxon>Paenibacillaceae</taxon>
        <taxon>Paenibacillus</taxon>
    </lineage>
</organism>
<dbReference type="AlphaFoldDB" id="A0A1G8FG20"/>
<dbReference type="EMBL" id="FNDX01000001">
    <property type="protein sequence ID" value="SDH81070.1"/>
    <property type="molecule type" value="Genomic_DNA"/>
</dbReference>
<accession>A0A1G8FG20</accession>
<dbReference type="InterPro" id="IPR043751">
    <property type="entry name" value="DUF5696"/>
</dbReference>
<evidence type="ECO:0000313" key="3">
    <source>
        <dbReference type="Proteomes" id="UP000199050"/>
    </source>
</evidence>
<dbReference type="Proteomes" id="UP000199050">
    <property type="component" value="Unassembled WGS sequence"/>
</dbReference>
<gene>
    <name evidence="2" type="ORF">SAMN05216192_101231</name>
</gene>
<keyword evidence="1" id="KW-0732">Signal</keyword>
<name>A0A1G8FG20_9BACL</name>
<dbReference type="OrthoDB" id="9793135at2"/>
<dbReference type="STRING" id="1174501.SAMN05216192_101231"/>
<sequence>MGKARKALLLSLVMLGSLFAGCSSPGQEAKTAGSPATAVFEQGKPLNAAFSDSRLAGMKGVAENGQMRLFINEETGEIAVLHTESNQLWFSNPPERDQDTLAAGVNKGLLSSQLQLDFYNSFGQINSINTFTDSIAYKQISSETIPDGVRVSYQFGTVQASAEDLPAMLSKERYEELTGKMDKTGKRAVAIAYKEETEKSAYVRNDSALQGLQLERALKAFEAIGYTEEDLQEDAAEFNLEEAGQEPRIFQAAIEYTLDGDSLIARVPVERIYYPAEYPVNSVSLLSFFGAAGQEEKGSILVPDGSGALIHFNNGKTRYSAYQQTVYGTDQTMDTADVVSREEAVRLPVFGILKEQKAFLGIIEEGAPVATINADVAGRLNSYNYAYPSFYVVNKGSVTLDANGQQRSLPRFQENPMKSDFQVRYVFLSGENATYQGMAQYYQQYLLGKDGLPQPAAEAEDLPFYLQLDGSITKKKHVIGIPYNALEPLTTFGQAQMILDKVQAQGIHNIKLKYTGWFNGGMNHGIPDRIHVDGAVGGKKGLKELAQYTGRQGISLFPDMSILTALSDDGFSVTKDAARTLRDIPATLYPVNPVINRRDRDRTPAYVVAPRLVGGVVEQMLEGFGKLNTGGISLRDLADRLNSDYRKHEQMDRTESQEISVKALAGIAGKGLEVMASGGNDYALPYVTDLTEAPLSSSGFKIEDESIPFYPMVVHGHISYTGKPYNLSTYTNPKQYILKCLEYGSGVFFEWIAEPNYKVKDTEYTDLYAVNYELWMNEAAEIYGEVNSVLRNVQGQSIASHEKLGEGVFKTVYGNGVYVIVNYNGTQVTAEGKVIEAESYTTGGGHT</sequence>
<dbReference type="RefSeq" id="WP_090711349.1">
    <property type="nucleotide sequence ID" value="NZ_CBCSKY010000007.1"/>
</dbReference>
<protein>
    <submittedName>
        <fullName evidence="2">Uncharacterized protein</fullName>
    </submittedName>
</protein>
<feature type="signal peptide" evidence="1">
    <location>
        <begin position="1"/>
        <end position="22"/>
    </location>
</feature>
<evidence type="ECO:0000313" key="2">
    <source>
        <dbReference type="EMBL" id="SDH81070.1"/>
    </source>
</evidence>
<proteinExistence type="predicted"/>